<sequence>MDSEPGETGGKFGNDVEPDDSGRVFLASVWLLAGAGLIYVALAGSPALLAMPGLDRRSGALLLAPLILVGIAAIAVSAALFLRWRHARYLVAAVTWPGTVLFAWALVWCVIGLLAAPGSETVVASVVPLLGLLLMARTRRLARALAVAGAPGPAAPVSPDAAPEHVVVLEASSSVEGAPREYRWIAEHLPGGEVTRQALVQRGDRVYDRFDVVLPDGTTHRVFFDITAYSGK</sequence>
<keyword evidence="1" id="KW-1133">Transmembrane helix</keyword>
<evidence type="ECO:0000256" key="1">
    <source>
        <dbReference type="SAM" id="Phobius"/>
    </source>
</evidence>
<dbReference type="Proteomes" id="UP000029391">
    <property type="component" value="Unassembled WGS sequence"/>
</dbReference>
<dbReference type="eggNOG" id="ENOG5031CA1">
    <property type="taxonomic scope" value="Bacteria"/>
</dbReference>
<feature type="transmembrane region" description="Helical" evidence="1">
    <location>
        <begin position="62"/>
        <end position="82"/>
    </location>
</feature>
<feature type="transmembrane region" description="Helical" evidence="1">
    <location>
        <begin position="121"/>
        <end position="136"/>
    </location>
</feature>
<reference evidence="2 3" key="1">
    <citation type="submission" date="2013-09" db="EMBL/GenBank/DDBJ databases">
        <title>Genome sequencing of Arenimonas composti.</title>
        <authorList>
            <person name="Chen F."/>
            <person name="Wang G."/>
        </authorList>
    </citation>
    <scope>NUCLEOTIDE SEQUENCE [LARGE SCALE GENOMIC DNA]</scope>
    <source>
        <strain evidence="2 3">TR7-09</strain>
    </source>
</reference>
<name>A0A091BYT6_9GAMM</name>
<organism evidence="2 3">
    <name type="scientific">Arenimonas composti TR7-09 = DSM 18010</name>
    <dbReference type="NCBI Taxonomy" id="1121013"/>
    <lineage>
        <taxon>Bacteria</taxon>
        <taxon>Pseudomonadati</taxon>
        <taxon>Pseudomonadota</taxon>
        <taxon>Gammaproteobacteria</taxon>
        <taxon>Lysobacterales</taxon>
        <taxon>Lysobacteraceae</taxon>
        <taxon>Arenimonas</taxon>
    </lineage>
</organism>
<evidence type="ECO:0000313" key="3">
    <source>
        <dbReference type="Proteomes" id="UP000029391"/>
    </source>
</evidence>
<keyword evidence="3" id="KW-1185">Reference proteome</keyword>
<feature type="transmembrane region" description="Helical" evidence="1">
    <location>
        <begin position="24"/>
        <end position="42"/>
    </location>
</feature>
<protein>
    <submittedName>
        <fullName evidence="2">Uncharacterized protein</fullName>
    </submittedName>
</protein>
<dbReference type="EMBL" id="AWXU01000033">
    <property type="protein sequence ID" value="KFN49515.1"/>
    <property type="molecule type" value="Genomic_DNA"/>
</dbReference>
<dbReference type="RefSeq" id="WP_051240152.1">
    <property type="nucleotide sequence ID" value="NZ_AUFF01000016.1"/>
</dbReference>
<keyword evidence="1" id="KW-0812">Transmembrane</keyword>
<feature type="transmembrane region" description="Helical" evidence="1">
    <location>
        <begin position="89"/>
        <end position="115"/>
    </location>
</feature>
<proteinExistence type="predicted"/>
<accession>A0A091BYT6</accession>
<dbReference type="AlphaFoldDB" id="A0A091BYT6"/>
<dbReference type="STRING" id="1121013.GCA_000426365_02842"/>
<dbReference type="OrthoDB" id="686440at2"/>
<keyword evidence="1" id="KW-0472">Membrane</keyword>
<comment type="caution">
    <text evidence="2">The sequence shown here is derived from an EMBL/GenBank/DDBJ whole genome shotgun (WGS) entry which is preliminary data.</text>
</comment>
<evidence type="ECO:0000313" key="2">
    <source>
        <dbReference type="EMBL" id="KFN49515.1"/>
    </source>
</evidence>
<gene>
    <name evidence="2" type="ORF">P873_10195</name>
</gene>